<proteinExistence type="predicted"/>
<feature type="transmembrane region" description="Helical" evidence="1">
    <location>
        <begin position="170"/>
        <end position="188"/>
    </location>
</feature>
<gene>
    <name evidence="3" type="ORF">SAMN05443636_0900</name>
</gene>
<dbReference type="InterPro" id="IPR003675">
    <property type="entry name" value="Rce1/LyrA-like_dom"/>
</dbReference>
<dbReference type="PANTHER" id="PTHR43592">
    <property type="entry name" value="CAAX AMINO TERMINAL PROTEASE"/>
    <property type="match status" value="1"/>
</dbReference>
<keyword evidence="1" id="KW-0812">Transmembrane</keyword>
<evidence type="ECO:0000256" key="1">
    <source>
        <dbReference type="SAM" id="Phobius"/>
    </source>
</evidence>
<feature type="transmembrane region" description="Helical" evidence="1">
    <location>
        <begin position="220"/>
        <end position="240"/>
    </location>
</feature>
<feature type="transmembrane region" description="Helical" evidence="1">
    <location>
        <begin position="12"/>
        <end position="42"/>
    </location>
</feature>
<keyword evidence="1" id="KW-1133">Transmembrane helix</keyword>
<dbReference type="STRING" id="43928.SAMN05443636_0900"/>
<dbReference type="GO" id="GO:0080120">
    <property type="term" value="P:CAAX-box protein maturation"/>
    <property type="evidence" value="ECO:0007669"/>
    <property type="project" value="UniProtKB-ARBA"/>
</dbReference>
<dbReference type="RefSeq" id="WP_079991493.1">
    <property type="nucleotide sequence ID" value="NZ_FQWV01000002.1"/>
</dbReference>
<feature type="transmembrane region" description="Helical" evidence="1">
    <location>
        <begin position="133"/>
        <end position="149"/>
    </location>
</feature>
<evidence type="ECO:0000313" key="3">
    <source>
        <dbReference type="EMBL" id="SHG72857.1"/>
    </source>
</evidence>
<feature type="transmembrane region" description="Helical" evidence="1">
    <location>
        <begin position="48"/>
        <end position="70"/>
    </location>
</feature>
<sequence>MVTVPANVRAVASGYGLGIGGAVLALALSLVGVLALTLAGVASLPARLGVLLVLGQYVPFIGFPLAYLRWRGFDWAGVREYFGIEVPSLRELALVVVGFLAVLTLTLGTAIVVTEVLGLTPASNSAGELAQDVPSLVPVLVLASLLVIGPSEETLFRGTVQNRLRETLPAPAAIVLTAALFAAVHVTALTGSLGARATTIVILFIPSLVFGLVYEHTRNLVVPALIHGIWNSFVFLSIYASVALGDGTGSGAAAVVPLV</sequence>
<accession>A0A1M5M6D1</accession>
<dbReference type="Pfam" id="PF02517">
    <property type="entry name" value="Rce1-like"/>
    <property type="match status" value="1"/>
</dbReference>
<feature type="transmembrane region" description="Helical" evidence="1">
    <location>
        <begin position="91"/>
        <end position="113"/>
    </location>
</feature>
<organism evidence="3 4">
    <name type="scientific">Halobaculum gomorrense</name>
    <dbReference type="NCBI Taxonomy" id="43928"/>
    <lineage>
        <taxon>Archaea</taxon>
        <taxon>Methanobacteriati</taxon>
        <taxon>Methanobacteriota</taxon>
        <taxon>Stenosarchaea group</taxon>
        <taxon>Halobacteria</taxon>
        <taxon>Halobacteriales</taxon>
        <taxon>Haloferacaceae</taxon>
        <taxon>Halobaculum</taxon>
    </lineage>
</organism>
<name>A0A1M5M6D1_9EURY</name>
<dbReference type="AlphaFoldDB" id="A0A1M5M6D1"/>
<dbReference type="Proteomes" id="UP000184357">
    <property type="component" value="Unassembled WGS sequence"/>
</dbReference>
<keyword evidence="1" id="KW-0472">Membrane</keyword>
<dbReference type="PANTHER" id="PTHR43592:SF15">
    <property type="entry name" value="CAAX AMINO TERMINAL PROTEASE FAMILY PROTEIN"/>
    <property type="match status" value="1"/>
</dbReference>
<reference evidence="3 4" key="1">
    <citation type="submission" date="2016-11" db="EMBL/GenBank/DDBJ databases">
        <authorList>
            <person name="Jaros S."/>
            <person name="Januszkiewicz K."/>
            <person name="Wedrychowicz H."/>
        </authorList>
    </citation>
    <scope>NUCLEOTIDE SEQUENCE [LARGE SCALE GENOMIC DNA]</scope>
    <source>
        <strain evidence="3 4">DSM 9297</strain>
    </source>
</reference>
<feature type="transmembrane region" description="Helical" evidence="1">
    <location>
        <begin position="194"/>
        <end position="213"/>
    </location>
</feature>
<feature type="domain" description="CAAX prenyl protease 2/Lysostaphin resistance protein A-like" evidence="2">
    <location>
        <begin position="137"/>
        <end position="232"/>
    </location>
</feature>
<dbReference type="EMBL" id="FQWV01000002">
    <property type="protein sequence ID" value="SHG72857.1"/>
    <property type="molecule type" value="Genomic_DNA"/>
</dbReference>
<dbReference type="OrthoDB" id="275779at2157"/>
<dbReference type="GO" id="GO:0004175">
    <property type="term" value="F:endopeptidase activity"/>
    <property type="evidence" value="ECO:0007669"/>
    <property type="project" value="UniProtKB-ARBA"/>
</dbReference>
<evidence type="ECO:0000259" key="2">
    <source>
        <dbReference type="Pfam" id="PF02517"/>
    </source>
</evidence>
<evidence type="ECO:0000313" key="4">
    <source>
        <dbReference type="Proteomes" id="UP000184357"/>
    </source>
</evidence>
<protein>
    <recommendedName>
        <fullName evidence="2">CAAX prenyl protease 2/Lysostaphin resistance protein A-like domain-containing protein</fullName>
    </recommendedName>
</protein>
<keyword evidence="4" id="KW-1185">Reference proteome</keyword>